<evidence type="ECO:0000313" key="1">
    <source>
        <dbReference type="EMBL" id="VYS76027.1"/>
    </source>
</evidence>
<proteinExistence type="predicted"/>
<gene>
    <name evidence="1" type="ORF">AULFYP135_00240</name>
</gene>
<reference evidence="1" key="1">
    <citation type="submission" date="2019-11" db="EMBL/GenBank/DDBJ databases">
        <authorList>
            <person name="Feng L."/>
        </authorList>
    </citation>
    <scope>NUCLEOTIDE SEQUENCE</scope>
    <source>
        <strain evidence="1">AundefinedLFYP135</strain>
    </source>
</reference>
<organism evidence="1">
    <name type="scientific">uncultured Anaerotruncus sp</name>
    <dbReference type="NCBI Taxonomy" id="905011"/>
    <lineage>
        <taxon>Bacteria</taxon>
        <taxon>Bacillati</taxon>
        <taxon>Bacillota</taxon>
        <taxon>Clostridia</taxon>
        <taxon>Eubacteriales</taxon>
        <taxon>Oscillospiraceae</taxon>
        <taxon>Anaerotruncus</taxon>
        <taxon>environmental samples</taxon>
    </lineage>
</organism>
<protein>
    <submittedName>
        <fullName evidence="1">Uncharacterized protein</fullName>
    </submittedName>
</protein>
<accession>A0A6N2R5D2</accession>
<name>A0A6N2R5D2_9FIRM</name>
<dbReference type="AlphaFoldDB" id="A0A6N2R5D2"/>
<sequence length="127" mass="14058">MFGNPYAERKALEATYEDTAVISRPQGVKGPDGFTRTQDVPVYTGIICALSAGSDNSRQTDAQQSLEYDRKLFVQPDKEVRPGDTVTVSRFGRFQLPSPSVQTFEAVGEPLLYQTHREVFLKAVSLA</sequence>
<dbReference type="EMBL" id="CACRSL010000003">
    <property type="protein sequence ID" value="VYS76027.1"/>
    <property type="molecule type" value="Genomic_DNA"/>
</dbReference>